<keyword evidence="4" id="KW-0653">Protein transport</keyword>
<protein>
    <submittedName>
        <fullName evidence="9">Preprotein translocase</fullName>
    </submittedName>
</protein>
<keyword evidence="5" id="KW-1133">Transmembrane helix</keyword>
<keyword evidence="10" id="KW-1185">Reference proteome</keyword>
<dbReference type="InterPro" id="IPR003369">
    <property type="entry name" value="TatA/B/E"/>
</dbReference>
<dbReference type="EMBL" id="CP047020">
    <property type="protein sequence ID" value="QHA02016.1"/>
    <property type="molecule type" value="Genomic_DNA"/>
</dbReference>
<evidence type="ECO:0000256" key="5">
    <source>
        <dbReference type="ARBA" id="ARBA00022989"/>
    </source>
</evidence>
<feature type="compositionally biased region" description="Polar residues" evidence="8">
    <location>
        <begin position="109"/>
        <end position="128"/>
    </location>
</feature>
<reference evidence="9 10" key="1">
    <citation type="submission" date="2019-12" db="EMBL/GenBank/DDBJ databases">
        <title>Streptomyces sp. strain T44 isolated from rhizosphere soil of Broussonetia papyrifera.</title>
        <authorList>
            <person name="Mo P."/>
        </authorList>
    </citation>
    <scope>NUCLEOTIDE SEQUENCE [LARGE SCALE GENOMIC DNA]</scope>
    <source>
        <strain evidence="9 10">T44</strain>
    </source>
</reference>
<proteinExistence type="predicted"/>
<evidence type="ECO:0000256" key="4">
    <source>
        <dbReference type="ARBA" id="ARBA00022927"/>
    </source>
</evidence>
<evidence type="ECO:0000256" key="8">
    <source>
        <dbReference type="SAM" id="MobiDB-lite"/>
    </source>
</evidence>
<evidence type="ECO:0000256" key="6">
    <source>
        <dbReference type="ARBA" id="ARBA00023010"/>
    </source>
</evidence>
<feature type="region of interest" description="Disordered" evidence="8">
    <location>
        <begin position="102"/>
        <end position="148"/>
    </location>
</feature>
<evidence type="ECO:0000256" key="1">
    <source>
        <dbReference type="ARBA" id="ARBA00004167"/>
    </source>
</evidence>
<keyword evidence="2" id="KW-0813">Transport</keyword>
<dbReference type="Gene3D" id="1.20.5.3310">
    <property type="match status" value="1"/>
</dbReference>
<keyword evidence="7" id="KW-0472">Membrane</keyword>
<evidence type="ECO:0000313" key="9">
    <source>
        <dbReference type="EMBL" id="QHA02016.1"/>
    </source>
</evidence>
<dbReference type="PRINTS" id="PR01506">
    <property type="entry name" value="TATBPROTEIN"/>
</dbReference>
<evidence type="ECO:0000256" key="2">
    <source>
        <dbReference type="ARBA" id="ARBA00022448"/>
    </source>
</evidence>
<name>A0A6I6N1H2_9ACTN</name>
<dbReference type="GO" id="GO:0016020">
    <property type="term" value="C:membrane"/>
    <property type="evidence" value="ECO:0007669"/>
    <property type="project" value="UniProtKB-ARBA"/>
</dbReference>
<gene>
    <name evidence="9" type="ORF">GQF42_00245</name>
</gene>
<dbReference type="RefSeq" id="WP_158916644.1">
    <property type="nucleotide sequence ID" value="NZ_CP047020.1"/>
</dbReference>
<dbReference type="Pfam" id="PF02416">
    <property type="entry name" value="TatA_B_E"/>
    <property type="match status" value="1"/>
</dbReference>
<accession>A0A6I6N1H2</accession>
<keyword evidence="3" id="KW-0812">Transmembrane</keyword>
<dbReference type="KEGG" id="sbro:GQF42_00245"/>
<evidence type="ECO:0000256" key="7">
    <source>
        <dbReference type="ARBA" id="ARBA00023136"/>
    </source>
</evidence>
<sequence length="148" mass="15959">MLFDVSPLDLLVLGIMIILLFGPDKLPEVIQKVTGFLRKVRAFSEAAKEDVRSELGPEFKDLELADLHPKTFVRKHLLDGDGLGIEEIRSALDPRAELAELADAVNGEPSESTQRAARTEPTGRTGSGASRAASPDQAPAHAYDPDAT</sequence>
<dbReference type="Proteomes" id="UP000436138">
    <property type="component" value="Chromosome"/>
</dbReference>
<evidence type="ECO:0000313" key="10">
    <source>
        <dbReference type="Proteomes" id="UP000436138"/>
    </source>
</evidence>
<comment type="subcellular location">
    <subcellularLocation>
        <location evidence="1">Membrane</location>
        <topology evidence="1">Single-pass membrane protein</topology>
    </subcellularLocation>
</comment>
<dbReference type="GO" id="GO:0015031">
    <property type="term" value="P:protein transport"/>
    <property type="evidence" value="ECO:0007669"/>
    <property type="project" value="UniProtKB-KW"/>
</dbReference>
<dbReference type="AlphaFoldDB" id="A0A6I6N1H2"/>
<evidence type="ECO:0000256" key="3">
    <source>
        <dbReference type="ARBA" id="ARBA00022692"/>
    </source>
</evidence>
<keyword evidence="6" id="KW-0811">Translocation</keyword>
<dbReference type="NCBIfam" id="NF002377">
    <property type="entry name" value="PRK01371.1-4"/>
    <property type="match status" value="1"/>
</dbReference>
<organism evidence="9 10">
    <name type="scientific">Streptomyces broussonetiae</name>
    <dbReference type="NCBI Taxonomy" id="2686304"/>
    <lineage>
        <taxon>Bacteria</taxon>
        <taxon>Bacillati</taxon>
        <taxon>Actinomycetota</taxon>
        <taxon>Actinomycetes</taxon>
        <taxon>Kitasatosporales</taxon>
        <taxon>Streptomycetaceae</taxon>
        <taxon>Streptomyces</taxon>
    </lineage>
</organism>